<organism evidence="2 3">
    <name type="scientific">Labedaea rhizosphaerae</name>
    <dbReference type="NCBI Taxonomy" id="598644"/>
    <lineage>
        <taxon>Bacteria</taxon>
        <taxon>Bacillati</taxon>
        <taxon>Actinomycetota</taxon>
        <taxon>Actinomycetes</taxon>
        <taxon>Pseudonocardiales</taxon>
        <taxon>Pseudonocardiaceae</taxon>
        <taxon>Labedaea</taxon>
    </lineage>
</organism>
<dbReference type="InterPro" id="IPR029045">
    <property type="entry name" value="ClpP/crotonase-like_dom_sf"/>
</dbReference>
<comment type="similarity">
    <text evidence="1">Belongs to the enoyl-CoA hydratase/isomerase family.</text>
</comment>
<evidence type="ECO:0000313" key="2">
    <source>
        <dbReference type="EMBL" id="TDQ00553.1"/>
    </source>
</evidence>
<dbReference type="InterPro" id="IPR051683">
    <property type="entry name" value="Enoyl-CoA_Hydratase/Isomerase"/>
</dbReference>
<dbReference type="OrthoDB" id="153350at2"/>
<dbReference type="RefSeq" id="WP_133849252.1">
    <property type="nucleotide sequence ID" value="NZ_SNXZ01000002.1"/>
</dbReference>
<dbReference type="Proteomes" id="UP000295444">
    <property type="component" value="Unassembled WGS sequence"/>
</dbReference>
<dbReference type="EMBL" id="SNXZ01000002">
    <property type="protein sequence ID" value="TDQ00553.1"/>
    <property type="molecule type" value="Genomic_DNA"/>
</dbReference>
<accession>A0A4R6SFV2</accession>
<evidence type="ECO:0000313" key="3">
    <source>
        <dbReference type="Proteomes" id="UP000295444"/>
    </source>
</evidence>
<dbReference type="Pfam" id="PF00378">
    <property type="entry name" value="ECH_1"/>
    <property type="match status" value="1"/>
</dbReference>
<dbReference type="InterPro" id="IPR001753">
    <property type="entry name" value="Enoyl-CoA_hydra/iso"/>
</dbReference>
<dbReference type="Gene3D" id="3.90.226.10">
    <property type="entry name" value="2-enoyl-CoA Hydratase, Chain A, domain 1"/>
    <property type="match status" value="1"/>
</dbReference>
<evidence type="ECO:0000256" key="1">
    <source>
        <dbReference type="ARBA" id="ARBA00005254"/>
    </source>
</evidence>
<reference evidence="2 3" key="1">
    <citation type="submission" date="2019-03" db="EMBL/GenBank/DDBJ databases">
        <title>Genomic Encyclopedia of Type Strains, Phase IV (KMG-IV): sequencing the most valuable type-strain genomes for metagenomic binning, comparative biology and taxonomic classification.</title>
        <authorList>
            <person name="Goeker M."/>
        </authorList>
    </citation>
    <scope>NUCLEOTIDE SEQUENCE [LARGE SCALE GENOMIC DNA]</scope>
    <source>
        <strain evidence="2 3">DSM 45361</strain>
    </source>
</reference>
<gene>
    <name evidence="2" type="ORF">EV186_102414</name>
</gene>
<name>A0A4R6SFV2_LABRH</name>
<sequence>MPVTQNVLGDGVAEIVLSPGEDGTGPAVTTAEIRELRSYVFDAHRDERRVTLIRQSGPDFCLGRVPDADEHGEPAIYQLLASTTDLWAKVPGITVAAASGRVQGFGVGFVMQADISVVADATTFRFPEIEAGFAPSIVAAWLARRVGWQTAAPWLLTAMPVPAAIALRNGLVSETAADPDARAREFTETLLGLDDYSLRECKRFGRMAEDLPREAWVSTAVDSLVRQHVQAVENKK</sequence>
<dbReference type="GO" id="GO:0003824">
    <property type="term" value="F:catalytic activity"/>
    <property type="evidence" value="ECO:0007669"/>
    <property type="project" value="UniProtKB-ARBA"/>
</dbReference>
<dbReference type="SUPFAM" id="SSF52096">
    <property type="entry name" value="ClpP/crotonase"/>
    <property type="match status" value="1"/>
</dbReference>
<dbReference type="PANTHER" id="PTHR42964:SF1">
    <property type="entry name" value="POLYKETIDE BIOSYNTHESIS ENOYL-COA HYDRATASE PKSH-RELATED"/>
    <property type="match status" value="1"/>
</dbReference>
<protein>
    <submittedName>
        <fullName evidence="2">Enoyl-CoA hydratase/carnithine racemase</fullName>
    </submittedName>
</protein>
<proteinExistence type="inferred from homology"/>
<dbReference type="CDD" id="cd06558">
    <property type="entry name" value="crotonase-like"/>
    <property type="match status" value="1"/>
</dbReference>
<dbReference type="PANTHER" id="PTHR42964">
    <property type="entry name" value="ENOYL-COA HYDRATASE"/>
    <property type="match status" value="1"/>
</dbReference>
<comment type="caution">
    <text evidence="2">The sequence shown here is derived from an EMBL/GenBank/DDBJ whole genome shotgun (WGS) entry which is preliminary data.</text>
</comment>
<keyword evidence="3" id="KW-1185">Reference proteome</keyword>
<dbReference type="AlphaFoldDB" id="A0A4R6SFV2"/>